<comment type="caution">
    <text evidence="3">The sequence shown here is derived from an EMBL/GenBank/DDBJ whole genome shotgun (WGS) entry which is preliminary data.</text>
</comment>
<accession>A0ABV7A967</accession>
<name>A0ABV7A967_9BACI</name>
<proteinExistence type="predicted"/>
<feature type="signal peptide" evidence="2">
    <location>
        <begin position="1"/>
        <end position="29"/>
    </location>
</feature>
<dbReference type="RefSeq" id="WP_390307388.1">
    <property type="nucleotide sequence ID" value="NZ_JBHRRZ010000036.1"/>
</dbReference>
<feature type="compositionally biased region" description="Acidic residues" evidence="1">
    <location>
        <begin position="55"/>
        <end position="65"/>
    </location>
</feature>
<evidence type="ECO:0000313" key="4">
    <source>
        <dbReference type="Proteomes" id="UP001595387"/>
    </source>
</evidence>
<organism evidence="3 4">
    <name type="scientific">Virgibacillus sediminis</name>
    <dbReference type="NCBI Taxonomy" id="202260"/>
    <lineage>
        <taxon>Bacteria</taxon>
        <taxon>Bacillati</taxon>
        <taxon>Bacillota</taxon>
        <taxon>Bacilli</taxon>
        <taxon>Bacillales</taxon>
        <taxon>Bacillaceae</taxon>
        <taxon>Virgibacillus</taxon>
    </lineage>
</organism>
<sequence>MGKLRRLMVVSLFALTVALAFFLSDSPEADKVEETPPETDGNNMQIEVISPGEKETDDEDDDSQQ</sequence>
<keyword evidence="2" id="KW-0732">Signal</keyword>
<evidence type="ECO:0008006" key="5">
    <source>
        <dbReference type="Google" id="ProtNLM"/>
    </source>
</evidence>
<evidence type="ECO:0000256" key="1">
    <source>
        <dbReference type="SAM" id="MobiDB-lite"/>
    </source>
</evidence>
<feature type="chain" id="PRO_5045219440" description="Secreted protein" evidence="2">
    <location>
        <begin position="30"/>
        <end position="65"/>
    </location>
</feature>
<reference evidence="4" key="1">
    <citation type="journal article" date="2019" name="Int. J. Syst. Evol. Microbiol.">
        <title>The Global Catalogue of Microorganisms (GCM) 10K type strain sequencing project: providing services to taxonomists for standard genome sequencing and annotation.</title>
        <authorList>
            <consortium name="The Broad Institute Genomics Platform"/>
            <consortium name="The Broad Institute Genome Sequencing Center for Infectious Disease"/>
            <person name="Wu L."/>
            <person name="Ma J."/>
        </authorList>
    </citation>
    <scope>NUCLEOTIDE SEQUENCE [LARGE SCALE GENOMIC DNA]</scope>
    <source>
        <strain evidence="4">KCTC 13193</strain>
    </source>
</reference>
<dbReference type="Proteomes" id="UP001595387">
    <property type="component" value="Unassembled WGS sequence"/>
</dbReference>
<evidence type="ECO:0000313" key="3">
    <source>
        <dbReference type="EMBL" id="MFC2949418.1"/>
    </source>
</evidence>
<dbReference type="EMBL" id="JBHRRZ010000036">
    <property type="protein sequence ID" value="MFC2949418.1"/>
    <property type="molecule type" value="Genomic_DNA"/>
</dbReference>
<keyword evidence="4" id="KW-1185">Reference proteome</keyword>
<feature type="region of interest" description="Disordered" evidence="1">
    <location>
        <begin position="26"/>
        <end position="65"/>
    </location>
</feature>
<gene>
    <name evidence="3" type="ORF">ACFODW_13940</name>
</gene>
<evidence type="ECO:0000256" key="2">
    <source>
        <dbReference type="SAM" id="SignalP"/>
    </source>
</evidence>
<protein>
    <recommendedName>
        <fullName evidence="5">Secreted protein</fullName>
    </recommendedName>
</protein>